<dbReference type="EMBL" id="BAAFSV010000002">
    <property type="protein sequence ID" value="GAB1313000.1"/>
    <property type="molecule type" value="Genomic_DNA"/>
</dbReference>
<evidence type="ECO:0000256" key="1">
    <source>
        <dbReference type="ARBA" id="ARBA00009156"/>
    </source>
</evidence>
<dbReference type="Pfam" id="PF00370">
    <property type="entry name" value="FGGY_N"/>
    <property type="match status" value="1"/>
</dbReference>
<dbReference type="PANTHER" id="PTHR43435">
    <property type="entry name" value="RIBULOKINASE"/>
    <property type="match status" value="1"/>
</dbReference>
<keyword evidence="2" id="KW-0808">Transferase</keyword>
<dbReference type="InterPro" id="IPR018485">
    <property type="entry name" value="FGGY_C"/>
</dbReference>
<evidence type="ECO:0000313" key="7">
    <source>
        <dbReference type="Proteomes" id="UP001628179"/>
    </source>
</evidence>
<proteinExistence type="inferred from homology"/>
<dbReference type="SUPFAM" id="SSF53067">
    <property type="entry name" value="Actin-like ATPase domain"/>
    <property type="match status" value="2"/>
</dbReference>
<dbReference type="PANTHER" id="PTHR43435:SF4">
    <property type="entry name" value="FGGY CARBOHYDRATE KINASE DOMAIN-CONTAINING PROTEIN"/>
    <property type="match status" value="1"/>
</dbReference>
<evidence type="ECO:0000313" key="6">
    <source>
        <dbReference type="EMBL" id="GAB1313000.1"/>
    </source>
</evidence>
<dbReference type="InterPro" id="IPR000577">
    <property type="entry name" value="Carb_kinase_FGGY"/>
</dbReference>
<organism evidence="6 7">
    <name type="scientific">Madurella fahalii</name>
    <dbReference type="NCBI Taxonomy" id="1157608"/>
    <lineage>
        <taxon>Eukaryota</taxon>
        <taxon>Fungi</taxon>
        <taxon>Dikarya</taxon>
        <taxon>Ascomycota</taxon>
        <taxon>Pezizomycotina</taxon>
        <taxon>Sordariomycetes</taxon>
        <taxon>Sordariomycetidae</taxon>
        <taxon>Sordariales</taxon>
        <taxon>Sordariales incertae sedis</taxon>
        <taxon>Madurella</taxon>
    </lineage>
</organism>
<dbReference type="Gene3D" id="1.20.58.2240">
    <property type="match status" value="1"/>
</dbReference>
<feature type="domain" description="Carbohydrate kinase FGGY N-terminal" evidence="4">
    <location>
        <begin position="7"/>
        <end position="186"/>
    </location>
</feature>
<dbReference type="NCBIfam" id="TIGR01315">
    <property type="entry name" value="5C_CHO_kinase"/>
    <property type="match status" value="1"/>
</dbReference>
<protein>
    <submittedName>
        <fullName evidence="6">Nuclear pore complex subunit</fullName>
    </submittedName>
</protein>
<dbReference type="InterPro" id="IPR018484">
    <property type="entry name" value="FGGY_N"/>
</dbReference>
<dbReference type="CDD" id="cd07782">
    <property type="entry name" value="ASKHA_NBD_FGGY_D-RBK"/>
    <property type="match status" value="1"/>
</dbReference>
<dbReference type="Pfam" id="PF02782">
    <property type="entry name" value="FGGY_C"/>
    <property type="match status" value="1"/>
</dbReference>
<reference evidence="6 7" key="1">
    <citation type="submission" date="2024-09" db="EMBL/GenBank/DDBJ databases">
        <title>Itraconazole resistance in Madurella fahalii resulting from another homologue of gene encoding cytochrome P450 14-alpha sterol demethylase (CYP51).</title>
        <authorList>
            <person name="Yoshioka I."/>
            <person name="Fahal A.H."/>
            <person name="Kaneko S."/>
            <person name="Yaguchi T."/>
        </authorList>
    </citation>
    <scope>NUCLEOTIDE SEQUENCE [LARGE SCALE GENOMIC DNA]</scope>
    <source>
        <strain evidence="6 7">IFM 68171</strain>
    </source>
</reference>
<dbReference type="InterPro" id="IPR043129">
    <property type="entry name" value="ATPase_NBD"/>
</dbReference>
<dbReference type="Gene3D" id="3.30.420.40">
    <property type="match status" value="1"/>
</dbReference>
<dbReference type="Proteomes" id="UP001628179">
    <property type="component" value="Unassembled WGS sequence"/>
</dbReference>
<gene>
    <name evidence="6" type="primary">NIC96_1</name>
    <name evidence="6" type="ORF">MFIFM68171_03210</name>
</gene>
<name>A0ABQ0G5I9_9PEZI</name>
<evidence type="ECO:0000259" key="5">
    <source>
        <dbReference type="Pfam" id="PF02782"/>
    </source>
</evidence>
<comment type="similarity">
    <text evidence="1">Belongs to the FGGY kinase family.</text>
</comment>
<evidence type="ECO:0000256" key="3">
    <source>
        <dbReference type="ARBA" id="ARBA00022777"/>
    </source>
</evidence>
<keyword evidence="7" id="KW-1185">Reference proteome</keyword>
<evidence type="ECO:0000259" key="4">
    <source>
        <dbReference type="Pfam" id="PF00370"/>
    </source>
</evidence>
<dbReference type="GeneID" id="98173954"/>
<sequence>MPRQDHYIGIDVGTGSARACIIDATGEIKALAAENIKLWQPASGYSGSHYEQSTTDIWRAICTCVRKVVADSKANPSTIKGIGFDATCSLAVFTHDTDEPVPVTGPDFANDGNDRNVILWLDHRSLAETEKINATEHNLLRYLGGKMNVEMEIPKVLWLKNNMPPELFARCKFYDLADALTHMATGSETRSFCSTVCKQGFVPVGVDGSVKGWQEDFLVKIGLGDLVEDDFKRMGGVNGVNGRFLSAGELVGGLSEKAAKEFGLPAGIAIGSGVIDAYAGWIGTVGAKVKLSKDHLDDTVAANDVSQAFTRLASVAGTSTCHLAMSREPVFVPGVWGPYRDVLIPDFWMAEGGQSATGELMRHMLETHAAYDDTVKEAQAAGKNIYDFLNDHLRFLAEKEKAPSISYIVRHYFFYGDLWGNRSPIADPNMRGAIIGMSSDKSKDGMALLYYSTMEFIALQTRQIVETMNKAGHGILSIFMSGSQCQNEILMDLIATACDMPVLIPRYVNAAVVHGAAMLGAKAASAKEDGTTEPLWNIMDRMSKPGKVVWSRGDPAEKTLLDAKYEIFLDQCRTQQEYRKKIDEALKGSSLEG</sequence>
<keyword evidence="3" id="KW-0418">Kinase</keyword>
<evidence type="ECO:0000256" key="2">
    <source>
        <dbReference type="ARBA" id="ARBA00022679"/>
    </source>
</evidence>
<feature type="domain" description="Carbohydrate kinase FGGY C-terminal" evidence="5">
    <location>
        <begin position="313"/>
        <end position="524"/>
    </location>
</feature>
<dbReference type="PIRSF" id="PIRSF000538">
    <property type="entry name" value="GlpK"/>
    <property type="match status" value="1"/>
</dbReference>
<dbReference type="RefSeq" id="XP_070914732.1">
    <property type="nucleotide sequence ID" value="XM_071058631.1"/>
</dbReference>
<comment type="caution">
    <text evidence="6">The sequence shown here is derived from an EMBL/GenBank/DDBJ whole genome shotgun (WGS) entry which is preliminary data.</text>
</comment>
<accession>A0ABQ0G5I9</accession>
<dbReference type="InterPro" id="IPR006003">
    <property type="entry name" value="FGGY_RbtK-like"/>
</dbReference>